<evidence type="ECO:0000259" key="1">
    <source>
        <dbReference type="PROSITE" id="PS51186"/>
    </source>
</evidence>
<feature type="domain" description="N-acetyltransferase" evidence="1">
    <location>
        <begin position="1"/>
        <end position="165"/>
    </location>
</feature>
<dbReference type="OrthoDB" id="3692150at2"/>
<gene>
    <name evidence="2" type="ORF">DET59_104191</name>
</gene>
<proteinExistence type="predicted"/>
<dbReference type="Gene3D" id="3.40.630.30">
    <property type="match status" value="1"/>
</dbReference>
<evidence type="ECO:0000313" key="2">
    <source>
        <dbReference type="EMBL" id="RBP05472.1"/>
    </source>
</evidence>
<reference evidence="2 3" key="1">
    <citation type="submission" date="2018-06" db="EMBL/GenBank/DDBJ databases">
        <title>Freshwater and sediment microbial communities from various areas in North America, analyzing microbe dynamics in response to fracking.</title>
        <authorList>
            <person name="Lamendella R."/>
        </authorList>
    </citation>
    <scope>NUCLEOTIDE SEQUENCE [LARGE SCALE GENOMIC DNA]</scope>
    <source>
        <strain evidence="2 3">97B</strain>
    </source>
</reference>
<organism evidence="2 3">
    <name type="scientific">Rossellomorea aquimaris</name>
    <dbReference type="NCBI Taxonomy" id="189382"/>
    <lineage>
        <taxon>Bacteria</taxon>
        <taxon>Bacillati</taxon>
        <taxon>Bacillota</taxon>
        <taxon>Bacilli</taxon>
        <taxon>Bacillales</taxon>
        <taxon>Bacillaceae</taxon>
        <taxon>Rossellomorea</taxon>
    </lineage>
</organism>
<comment type="caution">
    <text evidence="2">The sequence shown here is derived from an EMBL/GenBank/DDBJ whole genome shotgun (WGS) entry which is preliminary data.</text>
</comment>
<dbReference type="Pfam" id="PF00583">
    <property type="entry name" value="Acetyltransf_1"/>
    <property type="match status" value="1"/>
</dbReference>
<dbReference type="Proteomes" id="UP000252118">
    <property type="component" value="Unassembled WGS sequence"/>
</dbReference>
<name>A0A366EST9_9BACI</name>
<accession>A0A366EST9</accession>
<dbReference type="SUPFAM" id="SSF55729">
    <property type="entry name" value="Acyl-CoA N-acyltransferases (Nat)"/>
    <property type="match status" value="1"/>
</dbReference>
<dbReference type="CDD" id="cd04301">
    <property type="entry name" value="NAT_SF"/>
    <property type="match status" value="1"/>
</dbReference>
<dbReference type="GO" id="GO:0016747">
    <property type="term" value="F:acyltransferase activity, transferring groups other than amino-acyl groups"/>
    <property type="evidence" value="ECO:0007669"/>
    <property type="project" value="InterPro"/>
</dbReference>
<dbReference type="PROSITE" id="PS51186">
    <property type="entry name" value="GNAT"/>
    <property type="match status" value="1"/>
</dbReference>
<dbReference type="RefSeq" id="WP_113969036.1">
    <property type="nucleotide sequence ID" value="NZ_QNRJ01000004.1"/>
</dbReference>
<dbReference type="EMBL" id="QNRJ01000004">
    <property type="protein sequence ID" value="RBP05472.1"/>
    <property type="molecule type" value="Genomic_DNA"/>
</dbReference>
<evidence type="ECO:0000313" key="3">
    <source>
        <dbReference type="Proteomes" id="UP000252118"/>
    </source>
</evidence>
<dbReference type="InterPro" id="IPR016181">
    <property type="entry name" value="Acyl_CoA_acyltransferase"/>
</dbReference>
<dbReference type="InterPro" id="IPR000182">
    <property type="entry name" value="GNAT_dom"/>
</dbReference>
<sequence length="171" mass="20342">MKIVPFHVEGKYFKKMIKLYCQLFEVDPAGMEQQFKRHSTYPHFEGYLAIVGEEVVGYVYGYSSEKGQYYHELLSRHLQRDREWMENCMELVELGVHPAYRGKGMAKRLMGILLQNRREERALLTTRKDNQSAIDFYHSQDWKILRDGFFPNVPHEYIIMGKTLSRKKRNG</sequence>
<dbReference type="AlphaFoldDB" id="A0A366EST9"/>
<keyword evidence="2" id="KW-0808">Transferase</keyword>
<protein>
    <submittedName>
        <fullName evidence="2">Acetyltransferase (GNAT) family protein</fullName>
    </submittedName>
</protein>